<keyword evidence="7 11" id="KW-1133">Transmembrane helix</keyword>
<evidence type="ECO:0000256" key="1">
    <source>
        <dbReference type="ARBA" id="ARBA00004141"/>
    </source>
</evidence>
<dbReference type="FunFam" id="3.40.50.300:FF:000997">
    <property type="entry name" value="Multidrug resistance-associated protein 1"/>
    <property type="match status" value="1"/>
</dbReference>
<feature type="transmembrane region" description="Helical" evidence="11">
    <location>
        <begin position="298"/>
        <end position="318"/>
    </location>
</feature>
<dbReference type="GO" id="GO:0005524">
    <property type="term" value="F:ATP binding"/>
    <property type="evidence" value="ECO:0007669"/>
    <property type="project" value="UniProtKB-KW"/>
</dbReference>
<feature type="domain" description="ABC transmembrane type-1" evidence="13">
    <location>
        <begin position="176"/>
        <end position="464"/>
    </location>
</feature>
<evidence type="ECO:0000259" key="12">
    <source>
        <dbReference type="PROSITE" id="PS50893"/>
    </source>
</evidence>
<dbReference type="SUPFAM" id="SSF90123">
    <property type="entry name" value="ABC transporter transmembrane region"/>
    <property type="match status" value="2"/>
</dbReference>
<comment type="subcellular location">
    <subcellularLocation>
        <location evidence="1">Membrane</location>
        <topology evidence="1">Multi-pass membrane protein</topology>
    </subcellularLocation>
</comment>
<evidence type="ECO:0008006" key="16">
    <source>
        <dbReference type="Google" id="ProtNLM"/>
    </source>
</evidence>
<evidence type="ECO:0000313" key="14">
    <source>
        <dbReference type="EMBL" id="KIM57363.1"/>
    </source>
</evidence>
<feature type="transmembrane region" description="Helical" evidence="11">
    <location>
        <begin position="420"/>
        <end position="445"/>
    </location>
</feature>
<dbReference type="Gene3D" id="1.20.1560.10">
    <property type="entry name" value="ABC transporter type 1, transmembrane domain"/>
    <property type="match status" value="2"/>
</dbReference>
<dbReference type="Pfam" id="PF00005">
    <property type="entry name" value="ABC_tran"/>
    <property type="match status" value="2"/>
</dbReference>
<evidence type="ECO:0000256" key="7">
    <source>
        <dbReference type="ARBA" id="ARBA00022989"/>
    </source>
</evidence>
<feature type="transmembrane region" description="Helical" evidence="11">
    <location>
        <begin position="244"/>
        <end position="264"/>
    </location>
</feature>
<keyword evidence="4 11" id="KW-0812">Transmembrane</keyword>
<dbReference type="Pfam" id="PF00664">
    <property type="entry name" value="ABC_membrane"/>
    <property type="match status" value="2"/>
</dbReference>
<keyword evidence="6" id="KW-0067">ATP-binding</keyword>
<dbReference type="FunFam" id="1.20.1560.10:FF:000010">
    <property type="entry name" value="Multidrug resistance-associated ABC transporter"/>
    <property type="match status" value="1"/>
</dbReference>
<dbReference type="InterPro" id="IPR050173">
    <property type="entry name" value="ABC_transporter_C-like"/>
</dbReference>
<feature type="transmembrane region" description="Helical" evidence="11">
    <location>
        <begin position="809"/>
        <end position="832"/>
    </location>
</feature>
<dbReference type="GO" id="GO:0140359">
    <property type="term" value="F:ABC-type transporter activity"/>
    <property type="evidence" value="ECO:0007669"/>
    <property type="project" value="InterPro"/>
</dbReference>
<dbReference type="CDD" id="cd03244">
    <property type="entry name" value="ABCC_MRP_domain2"/>
    <property type="match status" value="1"/>
</dbReference>
<feature type="compositionally biased region" description="Basic and acidic residues" evidence="10">
    <location>
        <begin position="513"/>
        <end position="527"/>
    </location>
</feature>
<keyword evidence="8" id="KW-0843">Virulence</keyword>
<dbReference type="InterPro" id="IPR011527">
    <property type="entry name" value="ABC1_TM_dom"/>
</dbReference>
<dbReference type="PROSITE" id="PS50893">
    <property type="entry name" value="ABC_TRANSPORTER_2"/>
    <property type="match status" value="2"/>
</dbReference>
<evidence type="ECO:0000256" key="3">
    <source>
        <dbReference type="ARBA" id="ARBA00022448"/>
    </source>
</evidence>
<dbReference type="InterPro" id="IPR027417">
    <property type="entry name" value="P-loop_NTPase"/>
</dbReference>
<feature type="transmembrane region" description="Helical" evidence="11">
    <location>
        <begin position="919"/>
        <end position="941"/>
    </location>
</feature>
<feature type="domain" description="ABC transporter" evidence="12">
    <location>
        <begin position="1127"/>
        <end position="1378"/>
    </location>
</feature>
<keyword evidence="5" id="KW-0547">Nucleotide-binding</keyword>
<feature type="domain" description="ABC transporter" evidence="12">
    <location>
        <begin position="531"/>
        <end position="751"/>
    </location>
</feature>
<dbReference type="EMBL" id="KN822101">
    <property type="protein sequence ID" value="KIM57363.1"/>
    <property type="molecule type" value="Genomic_DNA"/>
</dbReference>
<dbReference type="HOGENOM" id="CLU_000604_27_1_1"/>
<keyword evidence="3" id="KW-0813">Transport</keyword>
<evidence type="ECO:0000313" key="15">
    <source>
        <dbReference type="Proteomes" id="UP000053989"/>
    </source>
</evidence>
<dbReference type="PANTHER" id="PTHR24223:SF456">
    <property type="entry name" value="MULTIDRUG RESISTANCE-ASSOCIATED PROTEIN LETHAL(2)03659"/>
    <property type="match status" value="1"/>
</dbReference>
<dbReference type="GO" id="GO:0016887">
    <property type="term" value="F:ATP hydrolysis activity"/>
    <property type="evidence" value="ECO:0007669"/>
    <property type="project" value="InterPro"/>
</dbReference>
<dbReference type="PANTHER" id="PTHR24223">
    <property type="entry name" value="ATP-BINDING CASSETTE SUB-FAMILY C"/>
    <property type="match status" value="1"/>
</dbReference>
<dbReference type="Proteomes" id="UP000053989">
    <property type="component" value="Unassembled WGS sequence"/>
</dbReference>
<keyword evidence="9 11" id="KW-0472">Membrane</keyword>
<dbReference type="InterPro" id="IPR003593">
    <property type="entry name" value="AAA+_ATPase"/>
</dbReference>
<dbReference type="Gene3D" id="3.40.50.300">
    <property type="entry name" value="P-loop containing nucleotide triphosphate hydrolases"/>
    <property type="match status" value="2"/>
</dbReference>
<feature type="transmembrane region" description="Helical" evidence="11">
    <location>
        <begin position="947"/>
        <end position="966"/>
    </location>
</feature>
<feature type="compositionally biased region" description="Basic and acidic residues" evidence="10">
    <location>
        <begin position="755"/>
        <end position="772"/>
    </location>
</feature>
<protein>
    <recommendedName>
        <fullName evidence="16">ABC transporter</fullName>
    </recommendedName>
</protein>
<accession>A0A0C2Z5U0</accession>
<evidence type="ECO:0000256" key="9">
    <source>
        <dbReference type="ARBA" id="ARBA00023136"/>
    </source>
</evidence>
<feature type="transmembrane region" description="Helical" evidence="11">
    <location>
        <begin position="852"/>
        <end position="878"/>
    </location>
</feature>
<comment type="similarity">
    <text evidence="2">Belongs to the ABC transporter superfamily. ABCC family. Conjugate transporter (TC 3.A.1.208) subfamily.</text>
</comment>
<dbReference type="OrthoDB" id="6500128at2759"/>
<evidence type="ECO:0000259" key="13">
    <source>
        <dbReference type="PROSITE" id="PS50929"/>
    </source>
</evidence>
<dbReference type="InterPro" id="IPR017871">
    <property type="entry name" value="ABC_transporter-like_CS"/>
</dbReference>
<evidence type="ECO:0000256" key="2">
    <source>
        <dbReference type="ARBA" id="ARBA00009726"/>
    </source>
</evidence>
<dbReference type="InterPro" id="IPR003439">
    <property type="entry name" value="ABC_transporter-like_ATP-bd"/>
</dbReference>
<feature type="compositionally biased region" description="Polar residues" evidence="10">
    <location>
        <begin position="503"/>
        <end position="512"/>
    </location>
</feature>
<feature type="domain" description="ABC transmembrane type-1" evidence="13">
    <location>
        <begin position="814"/>
        <end position="1089"/>
    </location>
</feature>
<feature type="transmembrane region" description="Helical" evidence="11">
    <location>
        <begin position="324"/>
        <end position="346"/>
    </location>
</feature>
<dbReference type="CDD" id="cd18606">
    <property type="entry name" value="ABC_6TM_YOR1_D2_like"/>
    <property type="match status" value="1"/>
</dbReference>
<dbReference type="PROSITE" id="PS50929">
    <property type="entry name" value="ABC_TM1F"/>
    <property type="match status" value="2"/>
</dbReference>
<evidence type="ECO:0000256" key="10">
    <source>
        <dbReference type="SAM" id="MobiDB-lite"/>
    </source>
</evidence>
<dbReference type="SMART" id="SM00382">
    <property type="entry name" value="AAA"/>
    <property type="match status" value="2"/>
</dbReference>
<dbReference type="FunFam" id="3.40.50.300:FF:000565">
    <property type="entry name" value="ABC bile acid transporter"/>
    <property type="match status" value="1"/>
</dbReference>
<feature type="region of interest" description="Disordered" evidence="10">
    <location>
        <begin position="1"/>
        <end position="24"/>
    </location>
</feature>
<evidence type="ECO:0000256" key="11">
    <source>
        <dbReference type="SAM" id="Phobius"/>
    </source>
</evidence>
<feature type="transmembrane region" description="Helical" evidence="11">
    <location>
        <begin position="395"/>
        <end position="414"/>
    </location>
</feature>
<dbReference type="CDD" id="cd18597">
    <property type="entry name" value="ABC_6TM_YOR1_D1_like"/>
    <property type="match status" value="1"/>
</dbReference>
<name>A0A0C2Z5U0_9AGAM</name>
<feature type="transmembrane region" description="Helical" evidence="11">
    <location>
        <begin position="1038"/>
        <end position="1058"/>
    </location>
</feature>
<feature type="transmembrane region" description="Helical" evidence="11">
    <location>
        <begin position="219"/>
        <end position="238"/>
    </location>
</feature>
<gene>
    <name evidence="14" type="ORF">SCLCIDRAFT_1219412</name>
</gene>
<dbReference type="CDD" id="cd03250">
    <property type="entry name" value="ABCC_MRP_domain1"/>
    <property type="match status" value="1"/>
</dbReference>
<dbReference type="InterPro" id="IPR036640">
    <property type="entry name" value="ABC1_TM_sf"/>
</dbReference>
<organism evidence="14 15">
    <name type="scientific">Scleroderma citrinum Foug A</name>
    <dbReference type="NCBI Taxonomy" id="1036808"/>
    <lineage>
        <taxon>Eukaryota</taxon>
        <taxon>Fungi</taxon>
        <taxon>Dikarya</taxon>
        <taxon>Basidiomycota</taxon>
        <taxon>Agaricomycotina</taxon>
        <taxon>Agaricomycetes</taxon>
        <taxon>Agaricomycetidae</taxon>
        <taxon>Boletales</taxon>
        <taxon>Sclerodermatineae</taxon>
        <taxon>Sclerodermataceae</taxon>
        <taxon>Scleroderma</taxon>
    </lineage>
</organism>
<reference evidence="15" key="2">
    <citation type="submission" date="2015-01" db="EMBL/GenBank/DDBJ databases">
        <title>Evolutionary Origins and Diversification of the Mycorrhizal Mutualists.</title>
        <authorList>
            <consortium name="DOE Joint Genome Institute"/>
            <consortium name="Mycorrhizal Genomics Consortium"/>
            <person name="Kohler A."/>
            <person name="Kuo A."/>
            <person name="Nagy L.G."/>
            <person name="Floudas D."/>
            <person name="Copeland A."/>
            <person name="Barry K.W."/>
            <person name="Cichocki N."/>
            <person name="Veneault-Fourrey C."/>
            <person name="LaButti K."/>
            <person name="Lindquist E.A."/>
            <person name="Lipzen A."/>
            <person name="Lundell T."/>
            <person name="Morin E."/>
            <person name="Murat C."/>
            <person name="Riley R."/>
            <person name="Ohm R."/>
            <person name="Sun H."/>
            <person name="Tunlid A."/>
            <person name="Henrissat B."/>
            <person name="Grigoriev I.V."/>
            <person name="Hibbett D.S."/>
            <person name="Martin F."/>
        </authorList>
    </citation>
    <scope>NUCLEOTIDE SEQUENCE [LARGE SCALE GENOMIC DNA]</scope>
    <source>
        <strain evidence="15">Foug A</strain>
    </source>
</reference>
<feature type="region of interest" description="Disordered" evidence="10">
    <location>
        <begin position="755"/>
        <end position="776"/>
    </location>
</feature>
<dbReference type="PROSITE" id="PS00211">
    <property type="entry name" value="ABC_TRANSPORTER_1"/>
    <property type="match status" value="1"/>
</dbReference>
<dbReference type="GO" id="GO:0016020">
    <property type="term" value="C:membrane"/>
    <property type="evidence" value="ECO:0007669"/>
    <property type="project" value="UniProtKB-SubCell"/>
</dbReference>
<proteinExistence type="inferred from homology"/>
<dbReference type="STRING" id="1036808.A0A0C2Z5U0"/>
<feature type="transmembrane region" description="Helical" evidence="11">
    <location>
        <begin position="63"/>
        <end position="83"/>
    </location>
</feature>
<reference evidence="14 15" key="1">
    <citation type="submission" date="2014-04" db="EMBL/GenBank/DDBJ databases">
        <authorList>
            <consortium name="DOE Joint Genome Institute"/>
            <person name="Kuo A."/>
            <person name="Kohler A."/>
            <person name="Nagy L.G."/>
            <person name="Floudas D."/>
            <person name="Copeland A."/>
            <person name="Barry K.W."/>
            <person name="Cichocki N."/>
            <person name="Veneault-Fourrey C."/>
            <person name="LaButti K."/>
            <person name="Lindquist E.A."/>
            <person name="Lipzen A."/>
            <person name="Lundell T."/>
            <person name="Morin E."/>
            <person name="Murat C."/>
            <person name="Sun H."/>
            <person name="Tunlid A."/>
            <person name="Henrissat B."/>
            <person name="Grigoriev I.V."/>
            <person name="Hibbett D.S."/>
            <person name="Martin F."/>
            <person name="Nordberg H.P."/>
            <person name="Cantor M.N."/>
            <person name="Hua S.X."/>
        </authorList>
    </citation>
    <scope>NUCLEOTIDE SEQUENCE [LARGE SCALE GENOMIC DNA]</scope>
    <source>
        <strain evidence="14 15">Foug A</strain>
    </source>
</reference>
<evidence type="ECO:0000256" key="5">
    <source>
        <dbReference type="ARBA" id="ARBA00022741"/>
    </source>
</evidence>
<feature type="region of interest" description="Disordered" evidence="10">
    <location>
        <begin position="502"/>
        <end position="533"/>
    </location>
</feature>
<keyword evidence="15" id="KW-1185">Reference proteome</keyword>
<sequence>MDKVFSGDEPITDSSSDPEKVHETQETWWHRTRRKVRRSFTLPKVQDVMPIYDASRMIPEASAGFFSLLWFSWITPILVLGYARPLEAKDLYKLQDDRASDRIANIMLESFERRRKEAQEYNVKLERGEIKPGLRIIWWTICGSRTRREKAWRETDGKRRASLVLAMNDSVKWFFWTGGFLQVISDAAQVVNPLIVKRIIAFASDSYSSYQTGQPPPSIGLGIGLSFVLFALLLISSWCTHHHYYRAMGSGALLGGGLITAIYSRALRFTPRSRAAISSRLVNHISTDVSRINYCMGCFHPAWTSMIQLIICLILLLINLGPSALAGFALLVVMTPMNTFAAKRLFAFRLKSMKWTDSRSKSLQEIISGIKIIKFFSWEMPFLKRITKFRRLEMGYLRTLIILRALLFAISTALPQMASVMAFITYSLLGHPIDAATIFSSLALFQLLRISLIMLPTSISAISDAATACERLYEVFDAETSNETLVQNPGLDIAVKVEGASFSWDNPSPQDSTKTKCDKKGESDKSTPKSFKTPQKVYDSANIFKIKAIDMEIPRGQLVAIVGAVGVGKTSLLQGLTGEMRRTGGTVEFGGTVSYCAQSAWIQNVTIRENICFGRPFEEERYWKAVRDACLEADLRILPNYDLTEVGEKGVTLSGGQKQRVSICRALYCDADIQIFDDPLSALDAHVGRDVFFRVFKNVPTDKTRILVTHALHFLPEVDYIYTIVDGQIAEHGTYHDLMANDGAFAKLVHEFGSKDKPSTQSDEVKKVDSKKSTRTHSVKGRIMMQEERNIGAVGWRVYQQYLSAGRGVIFMPLLFLSLVLFQGLNVLSSYWLVYWGELKWHLSTGVYTSIYAVLGLSQATATFFLGAVVSFLSYYASQQLYERAFHRVLHAPMSFFETMPLGRIMNCFAKDIDNIDNLLGDALSMLASAGSQILGSAIIISIILPWFLIVVLAALSVYCYIAMFYRANARELRRLDAILRGSLYSHFSESLSGLTTIRAYGEIDRFKRENHGLVDIENRAYWLTVANQRWLGIRVDFLGIILTFSAALLTVATRFTISPGETGLVLSYILSLQQSFTWAIRQFAALENSMTSVERIVYYAEDIEQEAPHYVDKVTVPVHWPSEGRIVLRDVVMKYRPELPPVLRGLNMAVIPREKIGIVGRTGAGKSSIMTVLFRIVELSSGSIEIDDVDISQVGLSRLRKGISIIPQDAFLFSGTLRTNLDPFGLCNDAHLWDALRRAYLVESSRDPEPSLSEGPPNDLRAPGSRFTLDSPIEEEGANLSIGQRSLVSLARALVNDAKILVLDEATASVDYETDRKIQDTIASEFKDRTILCIAHRLHTIISYDRICVIDDGTIAEFDTPTNLFAIQNGIFRGMCETSSIALDDIISASERARS</sequence>
<dbReference type="SUPFAM" id="SSF52540">
    <property type="entry name" value="P-loop containing nucleoside triphosphate hydrolases"/>
    <property type="match status" value="2"/>
</dbReference>
<dbReference type="InParanoid" id="A0A0C2Z5U0"/>
<evidence type="ECO:0000256" key="4">
    <source>
        <dbReference type="ARBA" id="ARBA00022692"/>
    </source>
</evidence>
<evidence type="ECO:0000256" key="8">
    <source>
        <dbReference type="ARBA" id="ARBA00023026"/>
    </source>
</evidence>
<evidence type="ECO:0000256" key="6">
    <source>
        <dbReference type="ARBA" id="ARBA00022840"/>
    </source>
</evidence>
<dbReference type="FunFam" id="1.20.1560.10:FF:000061">
    <property type="entry name" value="ATP-binding cassette transporter YOR1"/>
    <property type="match status" value="1"/>
</dbReference>